<dbReference type="PANTHER" id="PTHR30218:SF0">
    <property type="entry name" value="POLYPHOSPHATE KINASE"/>
    <property type="match status" value="1"/>
</dbReference>
<keyword evidence="15" id="KW-1185">Reference proteome</keyword>
<dbReference type="InterPro" id="IPR036830">
    <property type="entry name" value="PP_kinase_middle_dom_sf"/>
</dbReference>
<evidence type="ECO:0000256" key="8">
    <source>
        <dbReference type="HAMAP-Rule" id="MF_00347"/>
    </source>
</evidence>
<dbReference type="FunFam" id="3.30.870.10:FF:000001">
    <property type="entry name" value="Polyphosphate kinase"/>
    <property type="match status" value="1"/>
</dbReference>
<evidence type="ECO:0000256" key="5">
    <source>
        <dbReference type="ARBA" id="ARBA00022777"/>
    </source>
</evidence>
<dbReference type="Proteomes" id="UP000262073">
    <property type="component" value="Chromosome"/>
</dbReference>
<evidence type="ECO:0000259" key="11">
    <source>
        <dbReference type="Pfam" id="PF13089"/>
    </source>
</evidence>
<feature type="binding site" evidence="8">
    <location>
        <position position="566"/>
    </location>
    <ligand>
        <name>ATP</name>
        <dbReference type="ChEBI" id="CHEBI:30616"/>
    </ligand>
</feature>
<feature type="binding site" evidence="8">
    <location>
        <position position="407"/>
    </location>
    <ligand>
        <name>Mg(2+)</name>
        <dbReference type="ChEBI" id="CHEBI:18420"/>
    </ligand>
</feature>
<dbReference type="EC" id="2.7.4.1" evidence="8 9"/>
<dbReference type="RefSeq" id="WP_117315534.1">
    <property type="nucleotide sequence ID" value="NZ_CP031769.1"/>
</dbReference>
<dbReference type="HAMAP" id="MF_00347">
    <property type="entry name" value="Polyphosphate_kinase"/>
    <property type="match status" value="1"/>
</dbReference>
<dbReference type="CDD" id="cd09167">
    <property type="entry name" value="PLDc_EcPPK1_C2_like"/>
    <property type="match status" value="1"/>
</dbReference>
<protein>
    <recommendedName>
        <fullName evidence="8 9">Polyphosphate kinase</fullName>
        <ecNumber evidence="8 9">2.7.4.1</ecNumber>
    </recommendedName>
    <alternativeName>
        <fullName evidence="8">ATP-polyphosphate phosphotransferase</fullName>
    </alternativeName>
    <alternativeName>
        <fullName evidence="8">Polyphosphoric acid kinase</fullName>
    </alternativeName>
</protein>
<dbReference type="GO" id="GO:0046872">
    <property type="term" value="F:metal ion binding"/>
    <property type="evidence" value="ECO:0007669"/>
    <property type="project" value="UniProtKB-KW"/>
</dbReference>
<keyword evidence="3 8" id="KW-0479">Metal-binding</keyword>
<evidence type="ECO:0000256" key="9">
    <source>
        <dbReference type="RuleBase" id="RU003800"/>
    </source>
</evidence>
<keyword evidence="4 8" id="KW-0547">Nucleotide-binding</keyword>
<dbReference type="EMBL" id="CP031769">
    <property type="protein sequence ID" value="AXR05517.1"/>
    <property type="molecule type" value="Genomic_DNA"/>
</dbReference>
<comment type="cofactor">
    <cofactor evidence="8">
        <name>Mg(2+)</name>
        <dbReference type="ChEBI" id="CHEBI:18420"/>
    </cofactor>
</comment>
<feature type="domain" description="Polyphosphate kinase middle" evidence="10">
    <location>
        <begin position="122"/>
        <end position="307"/>
    </location>
</feature>
<accession>A0A346NJ10</accession>
<keyword evidence="7 8" id="KW-0460">Magnesium</keyword>
<dbReference type="NCBIfam" id="NF003917">
    <property type="entry name" value="PRK05443.1-1"/>
    <property type="match status" value="1"/>
</dbReference>
<evidence type="ECO:0000259" key="13">
    <source>
        <dbReference type="Pfam" id="PF17941"/>
    </source>
</evidence>
<dbReference type="GO" id="GO:0008976">
    <property type="term" value="F:polyphosphate kinase activity"/>
    <property type="evidence" value="ECO:0007669"/>
    <property type="project" value="UniProtKB-UniRule"/>
</dbReference>
<evidence type="ECO:0000259" key="12">
    <source>
        <dbReference type="Pfam" id="PF13090"/>
    </source>
</evidence>
<dbReference type="Pfam" id="PF13089">
    <property type="entry name" value="PP_kinase_N"/>
    <property type="match status" value="1"/>
</dbReference>
<feature type="active site" description="Phosphohistidine intermediate" evidence="8">
    <location>
        <position position="437"/>
    </location>
</feature>
<dbReference type="Gene3D" id="3.30.1840.10">
    <property type="entry name" value="Polyphosphate kinase middle domain"/>
    <property type="match status" value="1"/>
</dbReference>
<evidence type="ECO:0000256" key="3">
    <source>
        <dbReference type="ARBA" id="ARBA00022723"/>
    </source>
</evidence>
<evidence type="ECO:0000256" key="7">
    <source>
        <dbReference type="ARBA" id="ARBA00022842"/>
    </source>
</evidence>
<dbReference type="SUPFAM" id="SSF56024">
    <property type="entry name" value="Phospholipase D/nuclease"/>
    <property type="match status" value="2"/>
</dbReference>
<evidence type="ECO:0000259" key="10">
    <source>
        <dbReference type="Pfam" id="PF02503"/>
    </source>
</evidence>
<feature type="domain" description="Polyphosphate kinase C-terminal" evidence="13">
    <location>
        <begin position="334"/>
        <end position="497"/>
    </location>
</feature>
<dbReference type="InterPro" id="IPR041108">
    <property type="entry name" value="PP_kinase_C_1"/>
</dbReference>
<evidence type="ECO:0000313" key="15">
    <source>
        <dbReference type="Proteomes" id="UP000262073"/>
    </source>
</evidence>
<dbReference type="Pfam" id="PF17941">
    <property type="entry name" value="PP_kinase_C_1"/>
    <property type="match status" value="1"/>
</dbReference>
<reference evidence="14 15" key="1">
    <citation type="submission" date="2018-08" db="EMBL/GenBank/DDBJ databases">
        <title>Salinimonas sediminis sp. nov., a piezophilic bacterium isolated from a deep-sea sediment sample from the New Britain Trench.</title>
        <authorList>
            <person name="Cao J."/>
        </authorList>
    </citation>
    <scope>NUCLEOTIDE SEQUENCE [LARGE SCALE GENOMIC DNA]</scope>
    <source>
        <strain evidence="14 15">N102</strain>
    </source>
</reference>
<dbReference type="KEGG" id="salm:D0Y50_03500"/>
<evidence type="ECO:0000256" key="2">
    <source>
        <dbReference type="ARBA" id="ARBA00022679"/>
    </source>
</evidence>
<dbReference type="OrthoDB" id="9761456at2"/>
<dbReference type="Gene3D" id="1.20.58.310">
    <property type="entry name" value="Polyphosphate kinase N-terminal domain"/>
    <property type="match status" value="1"/>
</dbReference>
<dbReference type="GO" id="GO:0005524">
    <property type="term" value="F:ATP binding"/>
    <property type="evidence" value="ECO:0007669"/>
    <property type="project" value="UniProtKB-KW"/>
</dbReference>
<comment type="function">
    <text evidence="8 9">Catalyzes the reversible transfer of the terminal phosphate of ATP to form a long-chain polyphosphate (polyP).</text>
</comment>
<dbReference type="InterPro" id="IPR025198">
    <property type="entry name" value="PPK_N_dom"/>
</dbReference>
<dbReference type="Pfam" id="PF13090">
    <property type="entry name" value="PP_kinase_C"/>
    <property type="match status" value="1"/>
</dbReference>
<comment type="PTM">
    <text evidence="8 9">An intermediate of this reaction is the autophosphorylated ppk in which a phosphate is covalently linked to a histidine residue through a N-P bond.</text>
</comment>
<feature type="binding site" evidence="8">
    <location>
        <position position="470"/>
    </location>
    <ligand>
        <name>ATP</name>
        <dbReference type="ChEBI" id="CHEBI:30616"/>
    </ligand>
</feature>
<dbReference type="InterPro" id="IPR025200">
    <property type="entry name" value="PPK_C_dom2"/>
</dbReference>
<dbReference type="Pfam" id="PF02503">
    <property type="entry name" value="PP_kinase"/>
    <property type="match status" value="1"/>
</dbReference>
<dbReference type="AlphaFoldDB" id="A0A346NJ10"/>
<gene>
    <name evidence="14" type="primary">ppk1</name>
    <name evidence="8" type="synonym">ppk</name>
    <name evidence="14" type="ORF">D0Y50_03500</name>
</gene>
<feature type="domain" description="Polyphosphate kinase C-terminal" evidence="12">
    <location>
        <begin position="505"/>
        <end position="676"/>
    </location>
</feature>
<evidence type="ECO:0000313" key="14">
    <source>
        <dbReference type="EMBL" id="AXR05517.1"/>
    </source>
</evidence>
<dbReference type="NCBIfam" id="TIGR03705">
    <property type="entry name" value="poly_P_kin"/>
    <property type="match status" value="1"/>
</dbReference>
<name>A0A346NJ10_9ALTE</name>
<dbReference type="InterPro" id="IPR036832">
    <property type="entry name" value="PPK_N_dom_sf"/>
</dbReference>
<organism evidence="14 15">
    <name type="scientific">Salinimonas sediminis</name>
    <dbReference type="NCBI Taxonomy" id="2303538"/>
    <lineage>
        <taxon>Bacteria</taxon>
        <taxon>Pseudomonadati</taxon>
        <taxon>Pseudomonadota</taxon>
        <taxon>Gammaproteobacteria</taxon>
        <taxon>Alteromonadales</taxon>
        <taxon>Alteromonadaceae</taxon>
        <taxon>Alteromonas/Salinimonas group</taxon>
        <taxon>Salinimonas</taxon>
    </lineage>
</organism>
<comment type="similarity">
    <text evidence="8 9">Belongs to the polyphosphate kinase 1 (PPK1) family.</text>
</comment>
<feature type="domain" description="Polyphosphate kinase N-terminal" evidence="11">
    <location>
        <begin position="7"/>
        <end position="112"/>
    </location>
</feature>
<evidence type="ECO:0000256" key="6">
    <source>
        <dbReference type="ARBA" id="ARBA00022840"/>
    </source>
</evidence>
<dbReference type="SUPFAM" id="SSF143724">
    <property type="entry name" value="PHP14-like"/>
    <property type="match status" value="1"/>
</dbReference>
<feature type="binding site" evidence="8">
    <location>
        <position position="594"/>
    </location>
    <ligand>
        <name>ATP</name>
        <dbReference type="ChEBI" id="CHEBI:30616"/>
    </ligand>
</feature>
<feature type="binding site" evidence="8">
    <location>
        <position position="45"/>
    </location>
    <ligand>
        <name>ATP</name>
        <dbReference type="ChEBI" id="CHEBI:30616"/>
    </ligand>
</feature>
<evidence type="ECO:0000256" key="1">
    <source>
        <dbReference type="ARBA" id="ARBA00022553"/>
    </source>
</evidence>
<dbReference type="InterPro" id="IPR024953">
    <property type="entry name" value="PP_kinase_middle"/>
</dbReference>
<dbReference type="GO" id="GO:0009358">
    <property type="term" value="C:polyphosphate kinase complex"/>
    <property type="evidence" value="ECO:0007669"/>
    <property type="project" value="InterPro"/>
</dbReference>
<sequence>MEPKELYYPKELSWLAFNERVLQEAADKNTPVVERIRFLGIYSNNLDEFYRVRAADVKRLITIAQNDGNSEEARNKLELMDQIQKKVVALSNKFDEIHRDAVKALARYNIFILRKNELNDYQVTWVRNFFVNKILRHIAPILIDKKTDLLSRLNGTAVYLYVAIRRKDRNTRYAALQVPSQEMSRFVQIPPEKSRKKKHIILLDDIIQLCLEEIFRGFVKYDSLEAFSFKMTRDAEYSINDEIDESYVEKMSESMKQRLIAEPVRVIYDTSMPTDMVHDLRKRLKITSLDTMHAAGHFRNFKDFIGFPNIGREYLEHAPLPSIDTKEFSQYNTVFDAITAHDILLYYPYHRFLHFTEFVRQAAFDPSVKTIRINIYRVASNSRIVNSLIDAVDNGKKVTVVVEIRARFDEEANIEWSKRMTDAGIRVVLGVPTLKIHSKLCLVTREERGSLVHYAHFGTGNFNEKTAKIYTDYSLFTRNQELAEEAVAVFDLIQYPYRRYKFHHLQISPLNARTKIQSLIRQEIQHLKEGRPARITFKINNLVDKELIDDLYRASQAGMEIRGIVRGMCSLVPGLPGISDNIDIISVVDRFLEHPRVMIFEGGGDRKVFISSADWMMRNMDNRIEVGCPIYDKRLQQRIVDMTEMQFQDTLKARIIDKDQTNRYVRRGNRKKLRSQVEIYDYLKQLETSTPPK</sequence>
<keyword evidence="2 8" id="KW-0808">Transferase</keyword>
<comment type="catalytic activity">
    <reaction evidence="8 9">
        <text>[phosphate](n) + ATP = [phosphate](n+1) + ADP</text>
        <dbReference type="Rhea" id="RHEA:19573"/>
        <dbReference type="Rhea" id="RHEA-COMP:9859"/>
        <dbReference type="Rhea" id="RHEA-COMP:14280"/>
        <dbReference type="ChEBI" id="CHEBI:16838"/>
        <dbReference type="ChEBI" id="CHEBI:30616"/>
        <dbReference type="ChEBI" id="CHEBI:456216"/>
        <dbReference type="EC" id="2.7.4.1"/>
    </reaction>
</comment>
<keyword evidence="5 8" id="KW-0418">Kinase</keyword>
<proteinExistence type="inferred from homology"/>
<dbReference type="PANTHER" id="PTHR30218">
    <property type="entry name" value="POLYPHOSPHATE KINASE"/>
    <property type="match status" value="1"/>
</dbReference>
<feature type="binding site" evidence="8">
    <location>
        <position position="377"/>
    </location>
    <ligand>
        <name>Mg(2+)</name>
        <dbReference type="ChEBI" id="CHEBI:18420"/>
    </ligand>
</feature>
<keyword evidence="6 8" id="KW-0067">ATP-binding</keyword>
<dbReference type="Gene3D" id="3.30.870.10">
    <property type="entry name" value="Endonuclease Chain A"/>
    <property type="match status" value="2"/>
</dbReference>
<dbReference type="GO" id="GO:0006799">
    <property type="term" value="P:polyphosphate biosynthetic process"/>
    <property type="evidence" value="ECO:0007669"/>
    <property type="project" value="UniProtKB-UniRule"/>
</dbReference>
<keyword evidence="1 8" id="KW-0597">Phosphoprotein</keyword>
<evidence type="ECO:0000256" key="4">
    <source>
        <dbReference type="ARBA" id="ARBA00022741"/>
    </source>
</evidence>
<dbReference type="PIRSF" id="PIRSF015589">
    <property type="entry name" value="PP_kinase"/>
    <property type="match status" value="1"/>
</dbReference>
<dbReference type="SUPFAM" id="SSF140356">
    <property type="entry name" value="PPK N-terminal domain-like"/>
    <property type="match status" value="1"/>
</dbReference>
<dbReference type="InterPro" id="IPR003414">
    <property type="entry name" value="PP_kinase"/>
</dbReference>